<dbReference type="InterPro" id="IPR034772">
    <property type="entry name" value="CPSF6/7"/>
</dbReference>
<dbReference type="InterPro" id="IPR035979">
    <property type="entry name" value="RBD_domain_sf"/>
</dbReference>
<evidence type="ECO:0000256" key="2">
    <source>
        <dbReference type="PROSITE-ProRule" id="PRU00176"/>
    </source>
</evidence>
<keyword evidence="2" id="KW-0694">RNA-binding</keyword>
<evidence type="ECO:0000313" key="6">
    <source>
        <dbReference type="Proteomes" id="UP000813824"/>
    </source>
</evidence>
<comment type="similarity">
    <text evidence="1">Belongs to the RRM CPSF6/7 family.</text>
</comment>
<dbReference type="InterPro" id="IPR012677">
    <property type="entry name" value="Nucleotide-bd_a/b_plait_sf"/>
</dbReference>
<dbReference type="Pfam" id="PF00076">
    <property type="entry name" value="RRM_1"/>
    <property type="match status" value="1"/>
</dbReference>
<evidence type="ECO:0000313" key="5">
    <source>
        <dbReference type="EMBL" id="KAH8099995.1"/>
    </source>
</evidence>
<proteinExistence type="inferred from homology"/>
<name>A0A8K0UMJ5_9AGAR</name>
<dbReference type="PROSITE" id="PS50102">
    <property type="entry name" value="RRM"/>
    <property type="match status" value="1"/>
</dbReference>
<sequence length="337" mass="35303">MPEDDFDIYGEDEGFSVGKIEELEEYPDDDLKQDTVAEPAAHSPVVGEKRPREEDEPEPQPAAHGSNGAIKTDSDEQEIKSVVGMNASSAYGSSGGTSGPIPNIVHQGGGGGGHDSLYIGDLQWWTTDEDLRMIAATVGVNLDHKDITFSEHKVNGKSKGIAFIECHSPENALTLKNFFDNNDFQNRRAQANLASSSQGNPFRTLPKEPPPRDQRQHNPHMNAGGNMNMGRGGNNYRGGMNQNNMNNNNMMGGMRGGGMIGGGMARGGNMPNMMTGMMPMNMGMLPGFGGNMGGGFPNAGGRGGMIPSGPRGGGMMGGGFMGGGRGGMMGGGMGTGS</sequence>
<dbReference type="Gene3D" id="3.30.70.330">
    <property type="match status" value="1"/>
</dbReference>
<feature type="region of interest" description="Disordered" evidence="3">
    <location>
        <begin position="191"/>
        <end position="228"/>
    </location>
</feature>
<reference evidence="5" key="1">
    <citation type="journal article" date="2021" name="New Phytol.">
        <title>Evolutionary innovations through gain and loss of genes in the ectomycorrhizal Boletales.</title>
        <authorList>
            <person name="Wu G."/>
            <person name="Miyauchi S."/>
            <person name="Morin E."/>
            <person name="Kuo A."/>
            <person name="Drula E."/>
            <person name="Varga T."/>
            <person name="Kohler A."/>
            <person name="Feng B."/>
            <person name="Cao Y."/>
            <person name="Lipzen A."/>
            <person name="Daum C."/>
            <person name="Hundley H."/>
            <person name="Pangilinan J."/>
            <person name="Johnson J."/>
            <person name="Barry K."/>
            <person name="LaButti K."/>
            <person name="Ng V."/>
            <person name="Ahrendt S."/>
            <person name="Min B."/>
            <person name="Choi I.G."/>
            <person name="Park H."/>
            <person name="Plett J.M."/>
            <person name="Magnuson J."/>
            <person name="Spatafora J.W."/>
            <person name="Nagy L.G."/>
            <person name="Henrissat B."/>
            <person name="Grigoriev I.V."/>
            <person name="Yang Z.L."/>
            <person name="Xu J."/>
            <person name="Martin F.M."/>
        </authorList>
    </citation>
    <scope>NUCLEOTIDE SEQUENCE</scope>
    <source>
        <strain evidence="5">KKN 215</strain>
    </source>
</reference>
<organism evidence="5 6">
    <name type="scientific">Cristinia sonorae</name>
    <dbReference type="NCBI Taxonomy" id="1940300"/>
    <lineage>
        <taxon>Eukaryota</taxon>
        <taxon>Fungi</taxon>
        <taxon>Dikarya</taxon>
        <taxon>Basidiomycota</taxon>
        <taxon>Agaricomycotina</taxon>
        <taxon>Agaricomycetes</taxon>
        <taxon>Agaricomycetidae</taxon>
        <taxon>Agaricales</taxon>
        <taxon>Pleurotineae</taxon>
        <taxon>Stephanosporaceae</taxon>
        <taxon>Cristinia</taxon>
    </lineage>
</organism>
<protein>
    <recommendedName>
        <fullName evidence="4">RRM domain-containing protein</fullName>
    </recommendedName>
</protein>
<evidence type="ECO:0000256" key="3">
    <source>
        <dbReference type="SAM" id="MobiDB-lite"/>
    </source>
</evidence>
<dbReference type="GO" id="GO:0006397">
    <property type="term" value="P:mRNA processing"/>
    <property type="evidence" value="ECO:0007669"/>
    <property type="project" value="UniProtKB-KW"/>
</dbReference>
<dbReference type="PANTHER" id="PTHR23204">
    <property type="entry name" value="CLEAVAGE AND POLYADENYLATION SPECIFIC FACTOR"/>
    <property type="match status" value="1"/>
</dbReference>
<accession>A0A8K0UMJ5</accession>
<evidence type="ECO:0000259" key="4">
    <source>
        <dbReference type="PROSITE" id="PS50102"/>
    </source>
</evidence>
<dbReference type="EMBL" id="JAEVFJ010000017">
    <property type="protein sequence ID" value="KAH8099995.1"/>
    <property type="molecule type" value="Genomic_DNA"/>
</dbReference>
<feature type="compositionally biased region" description="Acidic residues" evidence="3">
    <location>
        <begin position="1"/>
        <end position="14"/>
    </location>
</feature>
<dbReference type="GO" id="GO:0003723">
    <property type="term" value="F:RNA binding"/>
    <property type="evidence" value="ECO:0007669"/>
    <property type="project" value="UniProtKB-UniRule"/>
</dbReference>
<keyword evidence="6" id="KW-1185">Reference proteome</keyword>
<dbReference type="InterPro" id="IPR000504">
    <property type="entry name" value="RRM_dom"/>
</dbReference>
<feature type="region of interest" description="Disordered" evidence="3">
    <location>
        <begin position="1"/>
        <end position="75"/>
    </location>
</feature>
<feature type="compositionally biased region" description="Polar residues" evidence="3">
    <location>
        <begin position="191"/>
        <end position="201"/>
    </location>
</feature>
<dbReference type="SUPFAM" id="SSF54928">
    <property type="entry name" value="RNA-binding domain, RBD"/>
    <property type="match status" value="1"/>
</dbReference>
<feature type="compositionally biased region" description="Basic and acidic residues" evidence="3">
    <location>
        <begin position="205"/>
        <end position="216"/>
    </location>
</feature>
<dbReference type="Proteomes" id="UP000813824">
    <property type="component" value="Unassembled WGS sequence"/>
</dbReference>
<dbReference type="CDD" id="cd12372">
    <property type="entry name" value="RRM_CFIm68_CFIm59"/>
    <property type="match status" value="1"/>
</dbReference>
<dbReference type="GO" id="GO:0005634">
    <property type="term" value="C:nucleus"/>
    <property type="evidence" value="ECO:0007669"/>
    <property type="project" value="UniProtKB-SubCell"/>
</dbReference>
<dbReference type="AlphaFoldDB" id="A0A8K0UMJ5"/>
<dbReference type="SMART" id="SM00360">
    <property type="entry name" value="RRM"/>
    <property type="match status" value="1"/>
</dbReference>
<dbReference type="OrthoDB" id="10065185at2759"/>
<comment type="caution">
    <text evidence="5">The sequence shown here is derived from an EMBL/GenBank/DDBJ whole genome shotgun (WGS) entry which is preliminary data.</text>
</comment>
<evidence type="ECO:0000256" key="1">
    <source>
        <dbReference type="ARBA" id="ARBA00006265"/>
    </source>
</evidence>
<gene>
    <name evidence="5" type="ORF">BXZ70DRAFT_1008512</name>
</gene>
<feature type="domain" description="RRM" evidence="4">
    <location>
        <begin position="115"/>
        <end position="196"/>
    </location>
</feature>